<name>A0ABZ0VF43_9MICO</name>
<gene>
    <name evidence="2" type="ORF">T9R20_07655</name>
</gene>
<dbReference type="RefSeq" id="WP_322411926.1">
    <property type="nucleotide sequence ID" value="NZ_CP139779.1"/>
</dbReference>
<feature type="transmembrane region" description="Helical" evidence="1">
    <location>
        <begin position="58"/>
        <end position="78"/>
    </location>
</feature>
<protein>
    <recommendedName>
        <fullName evidence="4">Integral membrane protein</fullName>
    </recommendedName>
</protein>
<keyword evidence="1" id="KW-0472">Membrane</keyword>
<evidence type="ECO:0000256" key="1">
    <source>
        <dbReference type="SAM" id="Phobius"/>
    </source>
</evidence>
<feature type="transmembrane region" description="Helical" evidence="1">
    <location>
        <begin position="28"/>
        <end position="52"/>
    </location>
</feature>
<feature type="transmembrane region" description="Helical" evidence="1">
    <location>
        <begin position="6"/>
        <end position="21"/>
    </location>
</feature>
<sequence>MQILLAFIAGAAIGLAVHFLSKGRESRGVVLIPLIGAAASGIVWCALTWAGVGIDSPWIWLSAIVAPAVVTVPVVAFLTRARIAADRRERGRLGIA</sequence>
<evidence type="ECO:0000313" key="2">
    <source>
        <dbReference type="EMBL" id="WQB71814.1"/>
    </source>
</evidence>
<evidence type="ECO:0008006" key="4">
    <source>
        <dbReference type="Google" id="ProtNLM"/>
    </source>
</evidence>
<keyword evidence="1" id="KW-0812">Transmembrane</keyword>
<keyword evidence="1" id="KW-1133">Transmembrane helix</keyword>
<evidence type="ECO:0000313" key="3">
    <source>
        <dbReference type="Proteomes" id="UP001324533"/>
    </source>
</evidence>
<keyword evidence="3" id="KW-1185">Reference proteome</keyword>
<dbReference type="EMBL" id="CP139779">
    <property type="protein sequence ID" value="WQB71814.1"/>
    <property type="molecule type" value="Genomic_DNA"/>
</dbReference>
<proteinExistence type="predicted"/>
<dbReference type="Proteomes" id="UP001324533">
    <property type="component" value="Chromosome"/>
</dbReference>
<reference evidence="2 3" key="1">
    <citation type="submission" date="2023-06" db="EMBL/GenBank/DDBJ databases">
        <title>Rock-solubilizing bacteria, Microbacterium invictum, promotes re-establishment of vegetation in rocky wasteland by accelerating rock bio-weathering and reshaping soil bacterial community.</title>
        <authorList>
            <person name="Liu C."/>
        </authorList>
    </citation>
    <scope>NUCLEOTIDE SEQUENCE [LARGE SCALE GENOMIC DNA]</scope>
    <source>
        <strain evidence="2 3">X-18</strain>
    </source>
</reference>
<accession>A0ABZ0VF43</accession>
<organism evidence="2 3">
    <name type="scientific">Microbacterium invictum</name>
    <dbReference type="NCBI Taxonomy" id="515415"/>
    <lineage>
        <taxon>Bacteria</taxon>
        <taxon>Bacillati</taxon>
        <taxon>Actinomycetota</taxon>
        <taxon>Actinomycetes</taxon>
        <taxon>Micrococcales</taxon>
        <taxon>Microbacteriaceae</taxon>
        <taxon>Microbacterium</taxon>
    </lineage>
</organism>